<evidence type="ECO:0000313" key="4">
    <source>
        <dbReference type="Proteomes" id="UP000803884"/>
    </source>
</evidence>
<proteinExistence type="predicted"/>
<dbReference type="Gene3D" id="4.10.240.10">
    <property type="entry name" value="Zn(2)-C6 fungal-type DNA-binding domain"/>
    <property type="match status" value="1"/>
</dbReference>
<dbReference type="PANTHER" id="PTHR38111">
    <property type="entry name" value="ZN(2)-C6 FUNGAL-TYPE DOMAIN-CONTAINING PROTEIN-RELATED"/>
    <property type="match status" value="1"/>
</dbReference>
<dbReference type="EMBL" id="JAAQHG020000008">
    <property type="protein sequence ID" value="KAL1588171.1"/>
    <property type="molecule type" value="Genomic_DNA"/>
</dbReference>
<gene>
    <name evidence="3" type="ORF">WHR41_03142</name>
</gene>
<dbReference type="GeneID" id="96004586"/>
<dbReference type="SUPFAM" id="SSF57701">
    <property type="entry name" value="Zn2/Cys6 DNA-binding domain"/>
    <property type="match status" value="1"/>
</dbReference>
<dbReference type="Proteomes" id="UP000803884">
    <property type="component" value="Unassembled WGS sequence"/>
</dbReference>
<dbReference type="InterPro" id="IPR036864">
    <property type="entry name" value="Zn2-C6_fun-type_DNA-bd_sf"/>
</dbReference>
<evidence type="ECO:0000259" key="2">
    <source>
        <dbReference type="PROSITE" id="PS50048"/>
    </source>
</evidence>
<dbReference type="InterPro" id="IPR053178">
    <property type="entry name" value="Osmoadaptation_assoc"/>
</dbReference>
<reference evidence="3 4" key="1">
    <citation type="journal article" date="2020" name="Microbiol. Resour. Announc.">
        <title>Draft Genome Sequence of a Cladosporium Species Isolated from the Mesophotic Ascidian Didemnum maculosum.</title>
        <authorList>
            <person name="Gioti A."/>
            <person name="Siaperas R."/>
            <person name="Nikolaivits E."/>
            <person name="Le Goff G."/>
            <person name="Ouazzani J."/>
            <person name="Kotoulas G."/>
            <person name="Topakas E."/>
        </authorList>
    </citation>
    <scope>NUCLEOTIDE SEQUENCE [LARGE SCALE GENOMIC DNA]</scope>
    <source>
        <strain evidence="3 4">TM138-S3</strain>
    </source>
</reference>
<dbReference type="GO" id="GO:0000981">
    <property type="term" value="F:DNA-binding transcription factor activity, RNA polymerase II-specific"/>
    <property type="evidence" value="ECO:0007669"/>
    <property type="project" value="InterPro"/>
</dbReference>
<dbReference type="RefSeq" id="XP_069231276.1">
    <property type="nucleotide sequence ID" value="XM_069371748.1"/>
</dbReference>
<evidence type="ECO:0000313" key="3">
    <source>
        <dbReference type="EMBL" id="KAL1588171.1"/>
    </source>
</evidence>
<dbReference type="SMART" id="SM00066">
    <property type="entry name" value="GAL4"/>
    <property type="match status" value="1"/>
</dbReference>
<accession>A0AB34KXA1</accession>
<dbReference type="PANTHER" id="PTHR38111:SF11">
    <property type="entry name" value="TRANSCRIPTION FACTOR DOMAIN-CONTAINING PROTEIN-RELATED"/>
    <property type="match status" value="1"/>
</dbReference>
<dbReference type="PROSITE" id="PS00463">
    <property type="entry name" value="ZN2_CY6_FUNGAL_1"/>
    <property type="match status" value="1"/>
</dbReference>
<name>A0AB34KXA1_9PEZI</name>
<organism evidence="3 4">
    <name type="scientific">Cladosporium halotolerans</name>
    <dbReference type="NCBI Taxonomy" id="1052096"/>
    <lineage>
        <taxon>Eukaryota</taxon>
        <taxon>Fungi</taxon>
        <taxon>Dikarya</taxon>
        <taxon>Ascomycota</taxon>
        <taxon>Pezizomycotina</taxon>
        <taxon>Dothideomycetes</taxon>
        <taxon>Dothideomycetidae</taxon>
        <taxon>Cladosporiales</taxon>
        <taxon>Cladosporiaceae</taxon>
        <taxon>Cladosporium</taxon>
    </lineage>
</organism>
<dbReference type="Pfam" id="PF00172">
    <property type="entry name" value="Zn_clus"/>
    <property type="match status" value="1"/>
</dbReference>
<dbReference type="InterPro" id="IPR001138">
    <property type="entry name" value="Zn2Cys6_DnaBD"/>
</dbReference>
<sequence>MPGVPSGRGCDACRKQKKKCDGQQPSCARCKRLGLTCLGSGQRRFKFVQIEEGTVVKRERRSPEGKGVAKLFKPSPPPSNEATLLIGSFVTGLGVKDPRFDLSCYGVFLGEIPKRLGAHPALDASASALICTYPAVYNRQPSYEALAQYGRALRVLRKSLSSPNKDQIVELLCAIYFVLICQNWIAKPGDEMIRHGKAVAQVLNAVAGKFPVHQLGEGFEHQVLTSMCMVVILESIFDPTIKLHPWYRANLSIHSGPAKPQNGKVPFGPPTDGLPRNTITLETLAGFPDLLRAPRANLLEIESLYYCACLDSEEVMARQATFSDLASSSPDPSATALARKMKPLLQVARSLLLGICITCNAVLSVLDPSDFSLTADSVRFCCDAVSLAREASSSRPLGASHIPLCLVAAYMAAEEEATRDDLLELLVDYEGDFGNAHWVEIGTRLRTAYIAARLNASGGVAVADEESDTSGDAGMCTVQ</sequence>
<dbReference type="AlphaFoldDB" id="A0AB34KXA1"/>
<keyword evidence="4" id="KW-1185">Reference proteome</keyword>
<dbReference type="GO" id="GO:0008270">
    <property type="term" value="F:zinc ion binding"/>
    <property type="evidence" value="ECO:0007669"/>
    <property type="project" value="InterPro"/>
</dbReference>
<keyword evidence="1" id="KW-0539">Nucleus</keyword>
<protein>
    <recommendedName>
        <fullName evidence="2">Zn(2)-C6 fungal-type domain-containing protein</fullName>
    </recommendedName>
</protein>
<evidence type="ECO:0000256" key="1">
    <source>
        <dbReference type="ARBA" id="ARBA00023242"/>
    </source>
</evidence>
<dbReference type="CDD" id="cd00067">
    <property type="entry name" value="GAL4"/>
    <property type="match status" value="1"/>
</dbReference>
<feature type="domain" description="Zn(2)-C6 fungal-type" evidence="2">
    <location>
        <begin position="9"/>
        <end position="37"/>
    </location>
</feature>
<dbReference type="PROSITE" id="PS50048">
    <property type="entry name" value="ZN2_CY6_FUNGAL_2"/>
    <property type="match status" value="1"/>
</dbReference>
<comment type="caution">
    <text evidence="3">The sequence shown here is derived from an EMBL/GenBank/DDBJ whole genome shotgun (WGS) entry which is preliminary data.</text>
</comment>